<gene>
    <name evidence="1" type="ORF">GCM10009759_17460</name>
</gene>
<evidence type="ECO:0008006" key="3">
    <source>
        <dbReference type="Google" id="ProtNLM"/>
    </source>
</evidence>
<proteinExistence type="predicted"/>
<accession>A0ABN2WH03</accession>
<evidence type="ECO:0000313" key="2">
    <source>
        <dbReference type="Proteomes" id="UP001500897"/>
    </source>
</evidence>
<name>A0ABN2WH03_9ACTN</name>
<reference evidence="1 2" key="1">
    <citation type="journal article" date="2019" name="Int. J. Syst. Evol. Microbiol.">
        <title>The Global Catalogue of Microorganisms (GCM) 10K type strain sequencing project: providing services to taxonomists for standard genome sequencing and annotation.</title>
        <authorList>
            <consortium name="The Broad Institute Genomics Platform"/>
            <consortium name="The Broad Institute Genome Sequencing Center for Infectious Disease"/>
            <person name="Wu L."/>
            <person name="Ma J."/>
        </authorList>
    </citation>
    <scope>NUCLEOTIDE SEQUENCE [LARGE SCALE GENOMIC DNA]</scope>
    <source>
        <strain evidence="1 2">JCM 14559</strain>
    </source>
</reference>
<sequence length="240" mass="26091">MAFGWDYDVGEFAIAGDEGDPLVRLVLDHCGFDRRIEPLGAWGIAPGAADEHEQIEAASVAVDLLIAVGRRVANWHDPGQRSADVARHYRWLRSTEPFPDAAAVARAASAEAGARLAAAAVTDHSWTLTEDIARGRLLVEARRTLGGVEWMLATPAAKLDHYLGLVHHPQEGVLGVTDDYALWYAGQARRDFRVHTLRETVPPKPARTRVPAPAAAVQLPARLAQRPVHPAVAAPDARRR</sequence>
<keyword evidence="2" id="KW-1185">Reference proteome</keyword>
<comment type="caution">
    <text evidence="1">The sequence shown here is derived from an EMBL/GenBank/DDBJ whole genome shotgun (WGS) entry which is preliminary data.</text>
</comment>
<organism evidence="1 2">
    <name type="scientific">Kitasatospora saccharophila</name>
    <dbReference type="NCBI Taxonomy" id="407973"/>
    <lineage>
        <taxon>Bacteria</taxon>
        <taxon>Bacillati</taxon>
        <taxon>Actinomycetota</taxon>
        <taxon>Actinomycetes</taxon>
        <taxon>Kitasatosporales</taxon>
        <taxon>Streptomycetaceae</taxon>
        <taxon>Kitasatospora</taxon>
    </lineage>
</organism>
<protein>
    <recommendedName>
        <fullName evidence="3">TrwC relaxase</fullName>
    </recommendedName>
</protein>
<dbReference type="Proteomes" id="UP001500897">
    <property type="component" value="Unassembled WGS sequence"/>
</dbReference>
<dbReference type="RefSeq" id="WP_380272454.1">
    <property type="nucleotide sequence ID" value="NZ_JBHTGA010000001.1"/>
</dbReference>
<dbReference type="EMBL" id="BAAANS010000009">
    <property type="protein sequence ID" value="GAA2092107.1"/>
    <property type="molecule type" value="Genomic_DNA"/>
</dbReference>
<evidence type="ECO:0000313" key="1">
    <source>
        <dbReference type="EMBL" id="GAA2092107.1"/>
    </source>
</evidence>